<gene>
    <name evidence="1" type="ORF">METZ01_LOCUS242948</name>
</gene>
<dbReference type="AlphaFoldDB" id="A0A382HRU5"/>
<protein>
    <submittedName>
        <fullName evidence="1">Uncharacterized protein</fullName>
    </submittedName>
</protein>
<name>A0A382HRU5_9ZZZZ</name>
<accession>A0A382HRU5</accession>
<sequence>MNHNNAARKTSSPLIVEKMYFPEENITVPPYIGKPPNRLIGEYFVEISIKVSKNGVI</sequence>
<organism evidence="1">
    <name type="scientific">marine metagenome</name>
    <dbReference type="NCBI Taxonomy" id="408172"/>
    <lineage>
        <taxon>unclassified sequences</taxon>
        <taxon>metagenomes</taxon>
        <taxon>ecological metagenomes</taxon>
    </lineage>
</organism>
<reference evidence="1" key="1">
    <citation type="submission" date="2018-05" db="EMBL/GenBank/DDBJ databases">
        <authorList>
            <person name="Lanie J.A."/>
            <person name="Ng W.-L."/>
            <person name="Kazmierczak K.M."/>
            <person name="Andrzejewski T.M."/>
            <person name="Davidsen T.M."/>
            <person name="Wayne K.J."/>
            <person name="Tettelin H."/>
            <person name="Glass J.I."/>
            <person name="Rusch D."/>
            <person name="Podicherti R."/>
            <person name="Tsui H.-C.T."/>
            <person name="Winkler M.E."/>
        </authorList>
    </citation>
    <scope>NUCLEOTIDE SEQUENCE</scope>
</reference>
<proteinExistence type="predicted"/>
<dbReference type="EMBL" id="UINC01062965">
    <property type="protein sequence ID" value="SVB90094.1"/>
    <property type="molecule type" value="Genomic_DNA"/>
</dbReference>
<evidence type="ECO:0000313" key="1">
    <source>
        <dbReference type="EMBL" id="SVB90094.1"/>
    </source>
</evidence>